<protein>
    <submittedName>
        <fullName evidence="10">Rad17 cell cycle checkpoint protein-domain-containing protein</fullName>
    </submittedName>
</protein>
<name>A0A1Y2G7V2_9FUNG</name>
<dbReference type="InParanoid" id="A0A1Y2G7V2"/>
<dbReference type="FunCoup" id="A0A1Y2G7V2">
    <property type="interactions" value="539"/>
</dbReference>
<comment type="subcellular location">
    <subcellularLocation>
        <location evidence="1">Nucleus</location>
    </subcellularLocation>
</comment>
<evidence type="ECO:0000256" key="3">
    <source>
        <dbReference type="ARBA" id="ARBA00022741"/>
    </source>
</evidence>
<evidence type="ECO:0000256" key="6">
    <source>
        <dbReference type="ARBA" id="ARBA00023242"/>
    </source>
</evidence>
<feature type="compositionally biased region" description="Polar residues" evidence="8">
    <location>
        <begin position="126"/>
        <end position="138"/>
    </location>
</feature>
<dbReference type="Gene3D" id="3.40.50.300">
    <property type="entry name" value="P-loop containing nucleotide triphosphate hydrolases"/>
    <property type="match status" value="1"/>
</dbReference>
<feature type="compositionally biased region" description="Low complexity" evidence="8">
    <location>
        <begin position="183"/>
        <end position="197"/>
    </location>
</feature>
<dbReference type="GO" id="GO:0003682">
    <property type="term" value="F:chromatin binding"/>
    <property type="evidence" value="ECO:0007669"/>
    <property type="project" value="TreeGrafter"/>
</dbReference>
<feature type="region of interest" description="Disordered" evidence="8">
    <location>
        <begin position="43"/>
        <end position="206"/>
    </location>
</feature>
<keyword evidence="3" id="KW-0547">Nucleotide-binding</keyword>
<dbReference type="GO" id="GO:0005634">
    <property type="term" value="C:nucleus"/>
    <property type="evidence" value="ECO:0007669"/>
    <property type="project" value="UniProtKB-SubCell"/>
</dbReference>
<evidence type="ECO:0000256" key="2">
    <source>
        <dbReference type="ARBA" id="ARBA00006168"/>
    </source>
</evidence>
<gene>
    <name evidence="10" type="ORF">BCR41DRAFT_426240</name>
</gene>
<dbReference type="GeneID" id="33572548"/>
<dbReference type="InterPro" id="IPR004582">
    <property type="entry name" value="Checkpoint_prot_Rad17_Rad24"/>
</dbReference>
<dbReference type="OrthoDB" id="10265971at2759"/>
<proteinExistence type="inferred from homology"/>
<dbReference type="EMBL" id="MCFF01000063">
    <property type="protein sequence ID" value="ORZ01842.1"/>
    <property type="molecule type" value="Genomic_DNA"/>
</dbReference>
<dbReference type="GO" id="GO:0005524">
    <property type="term" value="F:ATP binding"/>
    <property type="evidence" value="ECO:0007669"/>
    <property type="project" value="UniProtKB-KW"/>
</dbReference>
<keyword evidence="5" id="KW-0067">ATP-binding</keyword>
<dbReference type="Proteomes" id="UP000193648">
    <property type="component" value="Unassembled WGS sequence"/>
</dbReference>
<dbReference type="GO" id="GO:0003689">
    <property type="term" value="F:DNA clamp loader activity"/>
    <property type="evidence" value="ECO:0007669"/>
    <property type="project" value="TreeGrafter"/>
</dbReference>
<dbReference type="InterPro" id="IPR027417">
    <property type="entry name" value="P-loop_NTPase"/>
</dbReference>
<evidence type="ECO:0000256" key="5">
    <source>
        <dbReference type="ARBA" id="ARBA00022840"/>
    </source>
</evidence>
<evidence type="ECO:0000256" key="8">
    <source>
        <dbReference type="SAM" id="MobiDB-lite"/>
    </source>
</evidence>
<reference evidence="10 11" key="1">
    <citation type="submission" date="2016-07" db="EMBL/GenBank/DDBJ databases">
        <title>Pervasive Adenine N6-methylation of Active Genes in Fungi.</title>
        <authorList>
            <consortium name="DOE Joint Genome Institute"/>
            <person name="Mondo S.J."/>
            <person name="Dannebaum R.O."/>
            <person name="Kuo R.C."/>
            <person name="Labutti K."/>
            <person name="Haridas S."/>
            <person name="Kuo A."/>
            <person name="Salamov A."/>
            <person name="Ahrendt S.R."/>
            <person name="Lipzen A."/>
            <person name="Sullivan W."/>
            <person name="Andreopoulos W.B."/>
            <person name="Clum A."/>
            <person name="Lindquist E."/>
            <person name="Daum C."/>
            <person name="Ramamoorthy G.K."/>
            <person name="Gryganskyi A."/>
            <person name="Culley D."/>
            <person name="Magnuson J.K."/>
            <person name="James T.Y."/>
            <person name="O'Malley M.A."/>
            <person name="Stajich J.E."/>
            <person name="Spatafora J.W."/>
            <person name="Visel A."/>
            <person name="Grigoriev I.V."/>
        </authorList>
    </citation>
    <scope>NUCLEOTIDE SEQUENCE [LARGE SCALE GENOMIC DNA]</scope>
    <source>
        <strain evidence="10 11">NRRL 3116</strain>
    </source>
</reference>
<dbReference type="SUPFAM" id="SSF52540">
    <property type="entry name" value="P-loop containing nucleoside triphosphate hydrolases"/>
    <property type="match status" value="1"/>
</dbReference>
<dbReference type="RefSeq" id="XP_021876139.1">
    <property type="nucleotide sequence ID" value="XM_022030707.1"/>
</dbReference>
<feature type="region of interest" description="Disordered" evidence="8">
    <location>
        <begin position="1"/>
        <end position="31"/>
    </location>
</feature>
<organism evidence="10 11">
    <name type="scientific">Lobosporangium transversale</name>
    <dbReference type="NCBI Taxonomy" id="64571"/>
    <lineage>
        <taxon>Eukaryota</taxon>
        <taxon>Fungi</taxon>
        <taxon>Fungi incertae sedis</taxon>
        <taxon>Mucoromycota</taxon>
        <taxon>Mortierellomycotina</taxon>
        <taxon>Mortierellomycetes</taxon>
        <taxon>Mortierellales</taxon>
        <taxon>Mortierellaceae</taxon>
        <taxon>Lobosporangium</taxon>
    </lineage>
</organism>
<dbReference type="Pfam" id="PF03215">
    <property type="entry name" value="Rad17"/>
    <property type="match status" value="1"/>
</dbReference>
<feature type="compositionally biased region" description="Acidic residues" evidence="8">
    <location>
        <begin position="45"/>
        <end position="62"/>
    </location>
</feature>
<evidence type="ECO:0000256" key="4">
    <source>
        <dbReference type="ARBA" id="ARBA00022763"/>
    </source>
</evidence>
<accession>A0A1Y2G7V2</accession>
<feature type="compositionally biased region" description="Low complexity" evidence="8">
    <location>
        <begin position="139"/>
        <end position="159"/>
    </location>
</feature>
<dbReference type="PANTHER" id="PTHR12172:SF0">
    <property type="entry name" value="CELL CYCLE CHECKPOINT PROTEIN RAD17"/>
    <property type="match status" value="1"/>
</dbReference>
<dbReference type="GO" id="GO:0000077">
    <property type="term" value="P:DNA damage checkpoint signaling"/>
    <property type="evidence" value="ECO:0007669"/>
    <property type="project" value="TreeGrafter"/>
</dbReference>
<dbReference type="AlphaFoldDB" id="A0A1Y2G7V2"/>
<comment type="similarity">
    <text evidence="2">Belongs to the rad17/RAD24 family.</text>
</comment>
<keyword evidence="7" id="KW-0131">Cell cycle</keyword>
<evidence type="ECO:0000313" key="11">
    <source>
        <dbReference type="Proteomes" id="UP000193648"/>
    </source>
</evidence>
<evidence type="ECO:0000313" key="10">
    <source>
        <dbReference type="EMBL" id="ORZ01842.1"/>
    </source>
</evidence>
<dbReference type="PANTHER" id="PTHR12172">
    <property type="entry name" value="CELL CYCLE CHECKPOINT PROTEIN RAD17"/>
    <property type="match status" value="1"/>
</dbReference>
<keyword evidence="6" id="KW-0539">Nucleus</keyword>
<feature type="compositionally biased region" description="Basic and acidic residues" evidence="8">
    <location>
        <begin position="65"/>
        <end position="77"/>
    </location>
</feature>
<feature type="domain" description="AAA+ ATPase" evidence="9">
    <location>
        <begin position="251"/>
        <end position="440"/>
    </location>
</feature>
<dbReference type="InterPro" id="IPR003593">
    <property type="entry name" value="AAA+_ATPase"/>
</dbReference>
<dbReference type="GO" id="GO:0006281">
    <property type="term" value="P:DNA repair"/>
    <property type="evidence" value="ECO:0007669"/>
    <property type="project" value="InterPro"/>
</dbReference>
<sequence length="870" mass="96708">MPPKRTRNKSSVPVLTRKAPSRDAKTRAVASTASMYKEAQAYLDDGSDDFSDQISDPEDTVSETEVNKSDQESHDETQGSDDFEGPLQTRKRSKRIQRNLGKTPASRSTTEISLPKRASATGRGRGQNNNSISTSRPNAASRKSSSSSSTTSPHTMASSVTGPKRRAGNVKFLPLVTNPTSSPPSGSHSSSGRSKASPKAKDEFQQDDQWVEKYAPTNIEEVAVHPGKIANVREWLQIYTDPRNPQRDFSGGAILVLSGPAGSGKTTVLRILAKEMGLNIVEWINTVNENNVIQRPKMPGQDNWGPSSVDEEYIPVMRAFQEFFARAHRFRPLQTTLAASLHCQEPIFPSTPNSDSTNKNLILIEDLPPISASSSRKIFQDTIKNFSNLRSKSTSVLVIIVSDVYAKQNTEMLFSNTSENRDSALTIRTLLPPSVLDRIDSGSRNNSRIKQIKFNPIAPTIMKKAIRRLIELEFKSSHSHAPDTAEVDQLIEIHDGDIRAVINALQFLCYLPTKKRRCYRNLAVEAEEELNASDRLMVHNSENKVIVGQDSSLGVFHAVAKVLYNKRDWSKPNVTFDSDIVKVPVQSWTKGRPPLRFDPEKELIEKLPVEPDLFTLMLHQNYTRHMTTIDECLTAIEYLCIADQFSNSSASSANFTQIIQMQPYMTSLAVRGLLYAPTLAGPTYGGNVRGGQKKHWWPELFAVNRAMRANDQQYSEVTADLVGDEIQGLPSGYVTGSGFFPKRVVREELVPMLHKCIIANPYMPIFSKSLRPSSKNFIRASSANYGKGVGMIRKEFGEGDEGFVEELVSPGMSGEVGGDNVGCSDSPEHTIINSSTRSRLQERKQQQQQQANTSMYEMEHEDDPIEDFSD</sequence>
<evidence type="ECO:0000256" key="1">
    <source>
        <dbReference type="ARBA" id="ARBA00004123"/>
    </source>
</evidence>
<evidence type="ECO:0000259" key="9">
    <source>
        <dbReference type="SMART" id="SM00382"/>
    </source>
</evidence>
<keyword evidence="4" id="KW-0227">DNA damage</keyword>
<feature type="compositionally biased region" description="Acidic residues" evidence="8">
    <location>
        <begin position="859"/>
        <end position="870"/>
    </location>
</feature>
<dbReference type="GO" id="GO:0033314">
    <property type="term" value="P:mitotic DNA replication checkpoint signaling"/>
    <property type="evidence" value="ECO:0007669"/>
    <property type="project" value="TreeGrafter"/>
</dbReference>
<keyword evidence="11" id="KW-1185">Reference proteome</keyword>
<evidence type="ECO:0000256" key="7">
    <source>
        <dbReference type="ARBA" id="ARBA00023306"/>
    </source>
</evidence>
<comment type="caution">
    <text evidence="10">The sequence shown here is derived from an EMBL/GenBank/DDBJ whole genome shotgun (WGS) entry which is preliminary data.</text>
</comment>
<feature type="region of interest" description="Disordered" evidence="8">
    <location>
        <begin position="815"/>
        <end position="870"/>
    </location>
</feature>
<dbReference type="SMART" id="SM00382">
    <property type="entry name" value="AAA"/>
    <property type="match status" value="1"/>
</dbReference>
<dbReference type="STRING" id="64571.A0A1Y2G7V2"/>